<dbReference type="Gene3D" id="2.30.38.10">
    <property type="entry name" value="Luciferase, Domain 3"/>
    <property type="match status" value="1"/>
</dbReference>
<dbReference type="InterPro" id="IPR045851">
    <property type="entry name" value="AMP-bd_C_sf"/>
</dbReference>
<dbReference type="PROSITE" id="PS00455">
    <property type="entry name" value="AMP_BINDING"/>
    <property type="match status" value="1"/>
</dbReference>
<dbReference type="PANTHER" id="PTHR45527">
    <property type="entry name" value="NONRIBOSOMAL PEPTIDE SYNTHETASE"/>
    <property type="match status" value="1"/>
</dbReference>
<dbReference type="EMBL" id="BONW01000013">
    <property type="protein sequence ID" value="GIG88026.1"/>
    <property type="molecule type" value="Genomic_DNA"/>
</dbReference>
<dbReference type="Gene3D" id="3.30.559.10">
    <property type="entry name" value="Chloramphenicol acetyltransferase-like domain"/>
    <property type="match status" value="1"/>
</dbReference>
<dbReference type="Gene3D" id="3.30.300.30">
    <property type="match status" value="1"/>
</dbReference>
<dbReference type="Pfam" id="PF00501">
    <property type="entry name" value="AMP-binding"/>
    <property type="match status" value="1"/>
</dbReference>
<dbReference type="InterPro" id="IPR036736">
    <property type="entry name" value="ACP-like_sf"/>
</dbReference>
<dbReference type="RefSeq" id="WP_203866545.1">
    <property type="nucleotide sequence ID" value="NZ_BONW01000013.1"/>
</dbReference>
<protein>
    <recommendedName>
        <fullName evidence="5">Carrier domain-containing protein</fullName>
    </recommendedName>
</protein>
<dbReference type="InterPro" id="IPR020802">
    <property type="entry name" value="TesA-like"/>
</dbReference>
<evidence type="ECO:0000259" key="5">
    <source>
        <dbReference type="PROSITE" id="PS50075"/>
    </source>
</evidence>
<evidence type="ECO:0000313" key="7">
    <source>
        <dbReference type="Proteomes" id="UP000646749"/>
    </source>
</evidence>
<evidence type="ECO:0000256" key="3">
    <source>
        <dbReference type="ARBA" id="ARBA00022553"/>
    </source>
</evidence>
<feature type="domain" description="Carrier" evidence="5">
    <location>
        <begin position="977"/>
        <end position="1052"/>
    </location>
</feature>
<dbReference type="SUPFAM" id="SSF53474">
    <property type="entry name" value="alpha/beta-Hydrolases"/>
    <property type="match status" value="1"/>
</dbReference>
<evidence type="ECO:0000313" key="6">
    <source>
        <dbReference type="EMBL" id="GIG88026.1"/>
    </source>
</evidence>
<keyword evidence="7" id="KW-1185">Reference proteome</keyword>
<dbReference type="NCBIfam" id="TIGR01733">
    <property type="entry name" value="AA-adenyl-dom"/>
    <property type="match status" value="1"/>
</dbReference>
<dbReference type="Gene3D" id="3.40.50.980">
    <property type="match status" value="2"/>
</dbReference>
<sequence>MIPLSHAQQRLWFLDRLYGADPTYHLPVVLRLRGPLDRAALRAALGDVIARHESLRTVFPDTDGTPWQRVLAAPAEGPELTVTAVAPTELDAHIQAAASAPFVLADEPPLRADLFVSAAADAVLLLTLHHIVADGWSIEVLLRDLATAYRSRSGGAGPPDWPELPVQYADYTLWQRELLGDRHDPESVAGRQLGYWRDTLAGAPAALPLPVDRPRSAVAGHPGAGVAVDWDADRHRELLHLARQQNCTVFMVVQAALCALLCRMGAGTDIPLGTVTAGRTDEALDDLVGFFVNTLVLRTDLSGDPSFTELLHRVRGVALPAYAHQDLPFDLLVEELNPPRSADRHPFFQVMLAFDTRVRQELDFGAVTVERPAVDVPAAKADLNLQLTEHVDADGTPRGISGVLEYAADIFRAETAGLLADRLSRLLDAAVRAPGLPISAHSLLTPDERDQVLASWNDTARQLPVTTLPAAFRAQAARTPQATALVSAHGSLTYAELDQQSDRLAGGLRELGAGPGTVVAVGLPRSAALVVSLLAVVKAGAAYLPLAPGDPDERLRMMLHDARPVCVLGDRELCTRLDGGEVRVVTPDELTTDPAPGTGEASGTGPALRPGHPAYVIYTSGSTGRPKGVVVSHAAIDNRLRWMQAACPLAADDRVLQKTPSGFDVSVWEFFWPLRVGATLVVAGPDEHRDPAALAGTIVDRHVTIVHFVPSMLDLFLTEPAAARCAGLRRVFCSGEALPRESVLTFHQVLPGVALTNLYGPTEAAVDVTRHDCVPGEQGPVPIGRPVWNTQVRVLDDRLAPCPVGLAGELYLSGVQLADGYLARTALTSTRFVADPYGPPGSRMYRTGDRVRWTPDGVLVFLGRADDQVKLRGQRVEPGEVEAALLAEESVGGACVVVREDTPGDQRLVGYVTPAAGPSARGSVHPQALLASLADVLPGHLVPATVVVLDRLPLSPNGKLDRRALPPPPVDVRPGRAPGTRVERALVRLYAELLGVPEVGVEDDFFRLGGHSMLAVRLVRRIRAELAVNLPVQSIFRHPTPAALARQLSRSEAAEKAFGPVLELRSDGPGEPLFLVHPGTGLSWCYFRILEFLGTGRPVHALQARGFAEAVAGDPLPAPPRTVDEMAADYLAQIRKIQPAGPYHLAGWSFGGLVAHRMATRLEQEGDRVAALVVLDGYPEPPGAETASRPLREALHNVLGVPPDDAAGNARNPAELDGRVLDEVRRRFPPLADANDHGIRAALRIGMNNLRLQYAFVPELLRGDMTLVAARSGNPSTWQRFVAGRLTVLNLDVGHHDLFSTGAAETGRLLARILPGRTPPPGHDSEET</sequence>
<feature type="region of interest" description="Disordered" evidence="4">
    <location>
        <begin position="587"/>
        <end position="608"/>
    </location>
</feature>
<dbReference type="Pfam" id="PF00668">
    <property type="entry name" value="Condensation"/>
    <property type="match status" value="1"/>
</dbReference>
<dbReference type="SUPFAM" id="SSF47336">
    <property type="entry name" value="ACP-like"/>
    <property type="match status" value="1"/>
</dbReference>
<organism evidence="6 7">
    <name type="scientific">Plantactinospora endophytica</name>
    <dbReference type="NCBI Taxonomy" id="673535"/>
    <lineage>
        <taxon>Bacteria</taxon>
        <taxon>Bacillati</taxon>
        <taxon>Actinomycetota</taxon>
        <taxon>Actinomycetes</taxon>
        <taxon>Micromonosporales</taxon>
        <taxon>Micromonosporaceae</taxon>
        <taxon>Plantactinospora</taxon>
    </lineage>
</organism>
<dbReference type="SMART" id="SM00823">
    <property type="entry name" value="PKS_PP"/>
    <property type="match status" value="1"/>
</dbReference>
<evidence type="ECO:0000256" key="1">
    <source>
        <dbReference type="ARBA" id="ARBA00001957"/>
    </source>
</evidence>
<dbReference type="PROSITE" id="PS50075">
    <property type="entry name" value="CARRIER"/>
    <property type="match status" value="1"/>
</dbReference>
<comment type="cofactor">
    <cofactor evidence="1">
        <name>pantetheine 4'-phosphate</name>
        <dbReference type="ChEBI" id="CHEBI:47942"/>
    </cofactor>
</comment>
<comment type="caution">
    <text evidence="6">The sequence shown here is derived from an EMBL/GenBank/DDBJ whole genome shotgun (WGS) entry which is preliminary data.</text>
</comment>
<dbReference type="Pfam" id="PF13193">
    <property type="entry name" value="AMP-binding_C"/>
    <property type="match status" value="1"/>
</dbReference>
<accession>A0ABQ4E009</accession>
<dbReference type="Pfam" id="PF00550">
    <property type="entry name" value="PP-binding"/>
    <property type="match status" value="1"/>
</dbReference>
<name>A0ABQ4E009_9ACTN</name>
<dbReference type="InterPro" id="IPR010071">
    <property type="entry name" value="AA_adenyl_dom"/>
</dbReference>
<dbReference type="InterPro" id="IPR000873">
    <property type="entry name" value="AMP-dep_synth/lig_dom"/>
</dbReference>
<dbReference type="InterPro" id="IPR020845">
    <property type="entry name" value="AMP-binding_CS"/>
</dbReference>
<evidence type="ECO:0000256" key="2">
    <source>
        <dbReference type="ARBA" id="ARBA00022450"/>
    </source>
</evidence>
<dbReference type="InterPro" id="IPR023213">
    <property type="entry name" value="CAT-like_dom_sf"/>
</dbReference>
<dbReference type="SUPFAM" id="SSF56801">
    <property type="entry name" value="Acetyl-CoA synthetase-like"/>
    <property type="match status" value="1"/>
</dbReference>
<dbReference type="InterPro" id="IPR001031">
    <property type="entry name" value="Thioesterase"/>
</dbReference>
<evidence type="ECO:0000256" key="4">
    <source>
        <dbReference type="SAM" id="MobiDB-lite"/>
    </source>
</evidence>
<dbReference type="PROSITE" id="PS00012">
    <property type="entry name" value="PHOSPHOPANTETHEINE"/>
    <property type="match status" value="1"/>
</dbReference>
<dbReference type="InterPro" id="IPR025110">
    <property type="entry name" value="AMP-bd_C"/>
</dbReference>
<dbReference type="SMART" id="SM00824">
    <property type="entry name" value="PKS_TE"/>
    <property type="match status" value="1"/>
</dbReference>
<gene>
    <name evidence="6" type="ORF">Pen02_29620</name>
</gene>
<dbReference type="InterPro" id="IPR029058">
    <property type="entry name" value="AB_hydrolase_fold"/>
</dbReference>
<dbReference type="SUPFAM" id="SSF52777">
    <property type="entry name" value="CoA-dependent acyltransferases"/>
    <property type="match status" value="2"/>
</dbReference>
<keyword evidence="3" id="KW-0597">Phosphoprotein</keyword>
<dbReference type="InterPro" id="IPR009081">
    <property type="entry name" value="PP-bd_ACP"/>
</dbReference>
<dbReference type="InterPro" id="IPR006162">
    <property type="entry name" value="Ppantetheine_attach_site"/>
</dbReference>
<keyword evidence="2" id="KW-0596">Phosphopantetheine</keyword>
<dbReference type="Proteomes" id="UP000646749">
    <property type="component" value="Unassembled WGS sequence"/>
</dbReference>
<reference evidence="6 7" key="1">
    <citation type="submission" date="2021-01" db="EMBL/GenBank/DDBJ databases">
        <title>Whole genome shotgun sequence of Plantactinospora endophytica NBRC 110450.</title>
        <authorList>
            <person name="Komaki H."/>
            <person name="Tamura T."/>
        </authorList>
    </citation>
    <scope>NUCLEOTIDE SEQUENCE [LARGE SCALE GENOMIC DNA]</scope>
    <source>
        <strain evidence="6 7">NBRC 110450</strain>
    </source>
</reference>
<dbReference type="Pfam" id="PF00975">
    <property type="entry name" value="Thioesterase"/>
    <property type="match status" value="1"/>
</dbReference>
<dbReference type="Gene3D" id="3.30.559.30">
    <property type="entry name" value="Nonribosomal peptide synthetase, condensation domain"/>
    <property type="match status" value="1"/>
</dbReference>
<dbReference type="InterPro" id="IPR020806">
    <property type="entry name" value="PKS_PP-bd"/>
</dbReference>
<dbReference type="CDD" id="cd19540">
    <property type="entry name" value="LCL_NRPS-like"/>
    <property type="match status" value="1"/>
</dbReference>
<dbReference type="InterPro" id="IPR001242">
    <property type="entry name" value="Condensation_dom"/>
</dbReference>
<dbReference type="Gene3D" id="3.40.50.1820">
    <property type="entry name" value="alpha/beta hydrolase"/>
    <property type="match status" value="1"/>
</dbReference>
<dbReference type="CDD" id="cd17646">
    <property type="entry name" value="A_NRPS_AB3403-like"/>
    <property type="match status" value="1"/>
</dbReference>
<dbReference type="PANTHER" id="PTHR45527:SF1">
    <property type="entry name" value="FATTY ACID SYNTHASE"/>
    <property type="match status" value="1"/>
</dbReference>
<proteinExistence type="predicted"/>